<reference evidence="2 3" key="1">
    <citation type="submission" date="2021-07" db="EMBL/GenBank/DDBJ databases">
        <authorList>
            <person name="Kim M.K."/>
        </authorList>
    </citation>
    <scope>NUCLEOTIDE SEQUENCE [LARGE SCALE GENOMIC DNA]</scope>
    <source>
        <strain evidence="2 3">HLY7-15</strain>
    </source>
</reference>
<proteinExistence type="predicted"/>
<sequence length="193" mass="21243">MKIAVKIVMVCLMCFAGNAMAQAPVKATTDAAPAVPRLSYNMSLGASYNSHFGASTFVQPTARYQVTDRFRGFASFTYVSSMPRNYAFTTEEGTVVRRSQGNSQYIVSVGGDYLVNDRLILSGNVWKDLSNMPKELGAYNNYNYMGRQGADFSATYKISDKFSVSGAIRYTDGASPYYNPYYNSGFGNSPFGY</sequence>
<evidence type="ECO:0000313" key="3">
    <source>
        <dbReference type="Proteomes" id="UP000774935"/>
    </source>
</evidence>
<accession>A0ABS6X734</accession>
<dbReference type="EMBL" id="JAHWXQ010000001">
    <property type="protein sequence ID" value="MBW3363820.1"/>
    <property type="molecule type" value="Genomic_DNA"/>
</dbReference>
<gene>
    <name evidence="2" type="ORF">KYK27_02115</name>
</gene>
<feature type="signal peptide" evidence="1">
    <location>
        <begin position="1"/>
        <end position="21"/>
    </location>
</feature>
<protein>
    <recommendedName>
        <fullName evidence="4">Outer membrane protein beta-barrel domain-containing protein</fullName>
    </recommendedName>
</protein>
<keyword evidence="3" id="KW-1185">Reference proteome</keyword>
<dbReference type="Proteomes" id="UP000774935">
    <property type="component" value="Unassembled WGS sequence"/>
</dbReference>
<evidence type="ECO:0000313" key="2">
    <source>
        <dbReference type="EMBL" id="MBW3363820.1"/>
    </source>
</evidence>
<feature type="chain" id="PRO_5045678946" description="Outer membrane protein beta-barrel domain-containing protein" evidence="1">
    <location>
        <begin position="22"/>
        <end position="193"/>
    </location>
</feature>
<dbReference type="Gene3D" id="2.40.160.60">
    <property type="entry name" value="Outer membrane protein transport protein (OMPP1/FadL/TodX)"/>
    <property type="match status" value="1"/>
</dbReference>
<evidence type="ECO:0000256" key="1">
    <source>
        <dbReference type="SAM" id="SignalP"/>
    </source>
</evidence>
<evidence type="ECO:0008006" key="4">
    <source>
        <dbReference type="Google" id="ProtNLM"/>
    </source>
</evidence>
<dbReference type="RefSeq" id="WP_199108408.1">
    <property type="nucleotide sequence ID" value="NZ_JAHWXQ010000001.1"/>
</dbReference>
<dbReference type="SUPFAM" id="SSF56935">
    <property type="entry name" value="Porins"/>
    <property type="match status" value="1"/>
</dbReference>
<keyword evidence="1" id="KW-0732">Signal</keyword>
<name>A0ABS6X734_9BACT</name>
<comment type="caution">
    <text evidence="2">The sequence shown here is derived from an EMBL/GenBank/DDBJ whole genome shotgun (WGS) entry which is preliminary data.</text>
</comment>
<organism evidence="2 3">
    <name type="scientific">Pontibacter populi</name>
    <dbReference type="NCBI Taxonomy" id="890055"/>
    <lineage>
        <taxon>Bacteria</taxon>
        <taxon>Pseudomonadati</taxon>
        <taxon>Bacteroidota</taxon>
        <taxon>Cytophagia</taxon>
        <taxon>Cytophagales</taxon>
        <taxon>Hymenobacteraceae</taxon>
        <taxon>Pontibacter</taxon>
    </lineage>
</organism>